<feature type="non-terminal residue" evidence="7">
    <location>
        <position position="1"/>
    </location>
</feature>
<reference evidence="7 8" key="1">
    <citation type="submission" date="2014-06" db="EMBL/GenBank/DDBJ databases">
        <authorList>
            <consortium name="DOE Joint Genome Institute"/>
            <person name="Kuo A."/>
            <person name="Kohler A."/>
            <person name="Nagy L.G."/>
            <person name="Floudas D."/>
            <person name="Copeland A."/>
            <person name="Barry K.W."/>
            <person name="Cichocki N."/>
            <person name="Veneault-Fourrey C."/>
            <person name="LaButti K."/>
            <person name="Lindquist E.A."/>
            <person name="Lipzen A."/>
            <person name="Lundell T."/>
            <person name="Morin E."/>
            <person name="Murat C."/>
            <person name="Sun H."/>
            <person name="Tunlid A."/>
            <person name="Henrissat B."/>
            <person name="Grigoriev I.V."/>
            <person name="Hibbett D.S."/>
            <person name="Martin F."/>
            <person name="Nordberg H.P."/>
            <person name="Cantor M.N."/>
            <person name="Hua S.X."/>
        </authorList>
    </citation>
    <scope>NUCLEOTIDE SEQUENCE [LARGE SCALE GENOMIC DNA]</scope>
    <source>
        <strain evidence="7 8">ATCC 200175</strain>
    </source>
</reference>
<keyword evidence="5" id="KW-0560">Oxidoreductase</keyword>
<evidence type="ECO:0000256" key="3">
    <source>
        <dbReference type="ARBA" id="ARBA00022630"/>
    </source>
</evidence>
<dbReference type="HOGENOM" id="CLU_009665_7_0_1"/>
<dbReference type="PANTHER" id="PTHR43004:SF19">
    <property type="entry name" value="BINDING MONOOXYGENASE, PUTATIVE (JCVI)-RELATED"/>
    <property type="match status" value="1"/>
</dbReference>
<proteinExistence type="inferred from homology"/>
<dbReference type="Gene3D" id="3.40.30.120">
    <property type="match status" value="1"/>
</dbReference>
<comment type="cofactor">
    <cofactor evidence="1">
        <name>FAD</name>
        <dbReference type="ChEBI" id="CHEBI:57692"/>
    </cofactor>
</comment>
<sequence>LAILFSWNFRPNVRMVNEFGVGRVFVAGDAAHVHSPTGGQGMNSSIQDAFNLSWKLSLVIKSLAPRSLLATYTTERLPVIAEMLKLTTQVLNRTVALTTNTAQDTLQHNQRMHMLGVNYRCSPIVLDEFTPHPADVDAYGPIHMTDLVAGDRAPDAPSLQPYEGGPDGAVVALHERQRLFDIFRPWYHTILLFTADIAWAKVVARSINLDPTIIRKVVVIPGSAPDPDECGSDLDIILRDDEEHAFGGYHVGKEESRIFVVRPDGFLGAIVKGEDGLRRYFGGIFEPSAVHESQPERTVDGG</sequence>
<dbReference type="EMBL" id="KN819354">
    <property type="protein sequence ID" value="KIJ13213.1"/>
    <property type="molecule type" value="Genomic_DNA"/>
</dbReference>
<evidence type="ECO:0000259" key="6">
    <source>
        <dbReference type="Pfam" id="PF01494"/>
    </source>
</evidence>
<organism evidence="7 8">
    <name type="scientific">Paxillus involutus ATCC 200175</name>
    <dbReference type="NCBI Taxonomy" id="664439"/>
    <lineage>
        <taxon>Eukaryota</taxon>
        <taxon>Fungi</taxon>
        <taxon>Dikarya</taxon>
        <taxon>Basidiomycota</taxon>
        <taxon>Agaricomycotina</taxon>
        <taxon>Agaricomycetes</taxon>
        <taxon>Agaricomycetidae</taxon>
        <taxon>Boletales</taxon>
        <taxon>Paxilineae</taxon>
        <taxon>Paxillaceae</taxon>
        <taxon>Paxillus</taxon>
    </lineage>
</organism>
<dbReference type="InterPro" id="IPR036249">
    <property type="entry name" value="Thioredoxin-like_sf"/>
</dbReference>
<dbReference type="Pfam" id="PF01494">
    <property type="entry name" value="FAD_binding_3"/>
    <property type="match status" value="1"/>
</dbReference>
<dbReference type="PANTHER" id="PTHR43004">
    <property type="entry name" value="TRK SYSTEM POTASSIUM UPTAKE PROTEIN"/>
    <property type="match status" value="1"/>
</dbReference>
<keyword evidence="4" id="KW-0274">FAD</keyword>
<dbReference type="SUPFAM" id="SSF51905">
    <property type="entry name" value="FAD/NAD(P)-binding domain"/>
    <property type="match status" value="1"/>
</dbReference>
<gene>
    <name evidence="7" type="ORF">PAXINDRAFT_81599</name>
</gene>
<keyword evidence="3" id="KW-0285">Flavoprotein</keyword>
<evidence type="ECO:0000256" key="4">
    <source>
        <dbReference type="ARBA" id="ARBA00022827"/>
    </source>
</evidence>
<accession>A0A0C9TS95</accession>
<protein>
    <recommendedName>
        <fullName evidence="6">FAD-binding domain-containing protein</fullName>
    </recommendedName>
</protein>
<dbReference type="SUPFAM" id="SSF52833">
    <property type="entry name" value="Thioredoxin-like"/>
    <property type="match status" value="1"/>
</dbReference>
<evidence type="ECO:0000256" key="1">
    <source>
        <dbReference type="ARBA" id="ARBA00001974"/>
    </source>
</evidence>
<dbReference type="GO" id="GO:0071949">
    <property type="term" value="F:FAD binding"/>
    <property type="evidence" value="ECO:0007669"/>
    <property type="project" value="InterPro"/>
</dbReference>
<evidence type="ECO:0000256" key="5">
    <source>
        <dbReference type="ARBA" id="ARBA00023002"/>
    </source>
</evidence>
<evidence type="ECO:0000313" key="7">
    <source>
        <dbReference type="EMBL" id="KIJ13213.1"/>
    </source>
</evidence>
<dbReference type="OrthoDB" id="2690153at2759"/>
<dbReference type="InterPro" id="IPR050641">
    <property type="entry name" value="RIFMO-like"/>
</dbReference>
<dbReference type="InterPro" id="IPR002938">
    <property type="entry name" value="FAD-bd"/>
</dbReference>
<dbReference type="PRINTS" id="PR00420">
    <property type="entry name" value="RNGMNOXGNASE"/>
</dbReference>
<evidence type="ECO:0000256" key="2">
    <source>
        <dbReference type="ARBA" id="ARBA00007801"/>
    </source>
</evidence>
<evidence type="ECO:0000313" key="8">
    <source>
        <dbReference type="Proteomes" id="UP000053647"/>
    </source>
</evidence>
<dbReference type="AlphaFoldDB" id="A0A0C9TS95"/>
<name>A0A0C9TS95_PAXIN</name>
<dbReference type="Proteomes" id="UP000053647">
    <property type="component" value="Unassembled WGS sequence"/>
</dbReference>
<dbReference type="Gene3D" id="3.50.50.60">
    <property type="entry name" value="FAD/NAD(P)-binding domain"/>
    <property type="match status" value="1"/>
</dbReference>
<dbReference type="GO" id="GO:0016709">
    <property type="term" value="F:oxidoreductase activity, acting on paired donors, with incorporation or reduction of molecular oxygen, NAD(P)H as one donor, and incorporation of one atom of oxygen"/>
    <property type="evidence" value="ECO:0007669"/>
    <property type="project" value="UniProtKB-ARBA"/>
</dbReference>
<feature type="domain" description="FAD-binding" evidence="6">
    <location>
        <begin position="10"/>
        <end position="85"/>
    </location>
</feature>
<keyword evidence="8" id="KW-1185">Reference proteome</keyword>
<dbReference type="InterPro" id="IPR036188">
    <property type="entry name" value="FAD/NAD-bd_sf"/>
</dbReference>
<comment type="similarity">
    <text evidence="2">Belongs to the PheA/TfdB FAD monooxygenase family.</text>
</comment>
<reference evidence="8" key="2">
    <citation type="submission" date="2015-01" db="EMBL/GenBank/DDBJ databases">
        <title>Evolutionary Origins and Diversification of the Mycorrhizal Mutualists.</title>
        <authorList>
            <consortium name="DOE Joint Genome Institute"/>
            <consortium name="Mycorrhizal Genomics Consortium"/>
            <person name="Kohler A."/>
            <person name="Kuo A."/>
            <person name="Nagy L.G."/>
            <person name="Floudas D."/>
            <person name="Copeland A."/>
            <person name="Barry K.W."/>
            <person name="Cichocki N."/>
            <person name="Veneault-Fourrey C."/>
            <person name="LaButti K."/>
            <person name="Lindquist E.A."/>
            <person name="Lipzen A."/>
            <person name="Lundell T."/>
            <person name="Morin E."/>
            <person name="Murat C."/>
            <person name="Riley R."/>
            <person name="Ohm R."/>
            <person name="Sun H."/>
            <person name="Tunlid A."/>
            <person name="Henrissat B."/>
            <person name="Grigoriev I.V."/>
            <person name="Hibbett D.S."/>
            <person name="Martin F."/>
        </authorList>
    </citation>
    <scope>NUCLEOTIDE SEQUENCE [LARGE SCALE GENOMIC DNA]</scope>
    <source>
        <strain evidence="8">ATCC 200175</strain>
    </source>
</reference>